<dbReference type="PROSITE" id="PS50222">
    <property type="entry name" value="EF_HAND_2"/>
    <property type="match status" value="2"/>
</dbReference>
<dbReference type="CDD" id="cd00030">
    <property type="entry name" value="C2"/>
    <property type="match status" value="1"/>
</dbReference>
<dbReference type="InterPro" id="IPR002048">
    <property type="entry name" value="EF_hand_dom"/>
</dbReference>
<feature type="transmembrane region" description="Helical" evidence="3">
    <location>
        <begin position="395"/>
        <end position="415"/>
    </location>
</feature>
<dbReference type="Pfam" id="PF00168">
    <property type="entry name" value="C2"/>
    <property type="match status" value="1"/>
</dbReference>
<keyword evidence="2" id="KW-0106">Calcium</keyword>
<sequence>MMIPEVNKSPLNLAKWALQSVENRTRSSNFQVNSRFAIDPRISHERRIQLQKAFDEIDKDKSGKISYEEIYSYLKEINDEADENYVRTIFDSMDANHDGQVSIDEFLGTYLEQVNGISEAIARLKQQIGEKKRDFEGIIEQFEEAKRTERINSWGIMEGSILTVRVAEAQNLSVVNGKPSAYVNLLCERQQISTKVIKNDRNPVWDETFTFKISVGTGELLMQTFNEGTVSKDDLLGTTSISLQEFKDQKKHERWLQLSGRNSTARVSLTIQWIHKKTDYLENIKDELERDITADTAEVTRLENEMKKLGTNPLGMFRKENWLDKLEAKIVSEVEKTADKHFHTLGNLDIIQRIMLGVFTLLAVFTSFTRPDLANLTWAGAIWSRELGGWTLFQYRIAGGTLLALFAYDFLWVFADLEYLVFAVHEDPRINLYRFSFIMGFFNFILKALLFIIMVKSYISARDKENQKILAS</sequence>
<feature type="transmembrane region" description="Helical" evidence="3">
    <location>
        <begin position="435"/>
        <end position="455"/>
    </location>
</feature>
<name>A0A1R2B6U0_9CILI</name>
<dbReference type="OrthoDB" id="297905at2759"/>
<feature type="domain" description="C2" evidence="4">
    <location>
        <begin position="141"/>
        <end position="256"/>
    </location>
</feature>
<dbReference type="InterPro" id="IPR035892">
    <property type="entry name" value="C2_domain_sf"/>
</dbReference>
<evidence type="ECO:0000256" key="2">
    <source>
        <dbReference type="ARBA" id="ARBA00022837"/>
    </source>
</evidence>
<evidence type="ECO:0000259" key="4">
    <source>
        <dbReference type="PROSITE" id="PS50004"/>
    </source>
</evidence>
<dbReference type="InterPro" id="IPR018247">
    <property type="entry name" value="EF_Hand_1_Ca_BS"/>
</dbReference>
<accession>A0A1R2B6U0</accession>
<dbReference type="SMART" id="SM00239">
    <property type="entry name" value="C2"/>
    <property type="match status" value="1"/>
</dbReference>
<proteinExistence type="predicted"/>
<keyword evidence="7" id="KW-1185">Reference proteome</keyword>
<dbReference type="SMART" id="SM00054">
    <property type="entry name" value="EFh"/>
    <property type="match status" value="2"/>
</dbReference>
<dbReference type="CDD" id="cd00051">
    <property type="entry name" value="EFh"/>
    <property type="match status" value="1"/>
</dbReference>
<evidence type="ECO:0008006" key="8">
    <source>
        <dbReference type="Google" id="ProtNLM"/>
    </source>
</evidence>
<reference evidence="6 7" key="1">
    <citation type="submission" date="2016-11" db="EMBL/GenBank/DDBJ databases">
        <title>The macronuclear genome of Stentor coeruleus: a giant cell with tiny introns.</title>
        <authorList>
            <person name="Slabodnick M."/>
            <person name="Ruby J.G."/>
            <person name="Reiff S.B."/>
            <person name="Swart E.C."/>
            <person name="Gosai S."/>
            <person name="Prabakaran S."/>
            <person name="Witkowska E."/>
            <person name="Larue G.E."/>
            <person name="Fisher S."/>
            <person name="Freeman R.M."/>
            <person name="Gunawardena J."/>
            <person name="Chu W."/>
            <person name="Stover N.A."/>
            <person name="Gregory B.D."/>
            <person name="Nowacki M."/>
            <person name="Derisi J."/>
            <person name="Roy S.W."/>
            <person name="Marshall W.F."/>
            <person name="Sood P."/>
        </authorList>
    </citation>
    <scope>NUCLEOTIDE SEQUENCE [LARGE SCALE GENOMIC DNA]</scope>
    <source>
        <strain evidence="6">WM001</strain>
    </source>
</reference>
<dbReference type="GO" id="GO:0005509">
    <property type="term" value="F:calcium ion binding"/>
    <property type="evidence" value="ECO:0007669"/>
    <property type="project" value="InterPro"/>
</dbReference>
<dbReference type="Proteomes" id="UP000187209">
    <property type="component" value="Unassembled WGS sequence"/>
</dbReference>
<comment type="caution">
    <text evidence="6">The sequence shown here is derived from an EMBL/GenBank/DDBJ whole genome shotgun (WGS) entry which is preliminary data.</text>
</comment>
<dbReference type="Gene3D" id="2.60.40.150">
    <property type="entry name" value="C2 domain"/>
    <property type="match status" value="1"/>
</dbReference>
<keyword evidence="1" id="KW-0479">Metal-binding</keyword>
<evidence type="ECO:0000259" key="5">
    <source>
        <dbReference type="PROSITE" id="PS50222"/>
    </source>
</evidence>
<gene>
    <name evidence="6" type="ORF">SteCoe_29214</name>
</gene>
<dbReference type="PANTHER" id="PTHR45911">
    <property type="entry name" value="C2 DOMAIN-CONTAINING PROTEIN"/>
    <property type="match status" value="1"/>
</dbReference>
<evidence type="ECO:0000313" key="7">
    <source>
        <dbReference type="Proteomes" id="UP000187209"/>
    </source>
</evidence>
<dbReference type="SUPFAM" id="SSF49562">
    <property type="entry name" value="C2 domain (Calcium/lipid-binding domain, CaLB)"/>
    <property type="match status" value="1"/>
</dbReference>
<protein>
    <recommendedName>
        <fullName evidence="8">Calmodulin</fullName>
    </recommendedName>
</protein>
<feature type="transmembrane region" description="Helical" evidence="3">
    <location>
        <begin position="350"/>
        <end position="368"/>
    </location>
</feature>
<keyword evidence="3" id="KW-0812">Transmembrane</keyword>
<dbReference type="AlphaFoldDB" id="A0A1R2B6U0"/>
<dbReference type="InterPro" id="IPR011992">
    <property type="entry name" value="EF-hand-dom_pair"/>
</dbReference>
<dbReference type="PANTHER" id="PTHR45911:SF4">
    <property type="entry name" value="MULTIPLE C2 AND TRANSMEMBRANE DOMAIN-CONTAINING PROTEIN"/>
    <property type="match status" value="1"/>
</dbReference>
<dbReference type="PROSITE" id="PS50004">
    <property type="entry name" value="C2"/>
    <property type="match status" value="1"/>
</dbReference>
<feature type="domain" description="EF-hand" evidence="5">
    <location>
        <begin position="81"/>
        <end position="116"/>
    </location>
</feature>
<keyword evidence="3" id="KW-1133">Transmembrane helix</keyword>
<keyword evidence="3" id="KW-0472">Membrane</keyword>
<dbReference type="GO" id="GO:0016020">
    <property type="term" value="C:membrane"/>
    <property type="evidence" value="ECO:0007669"/>
    <property type="project" value="TreeGrafter"/>
</dbReference>
<dbReference type="Gene3D" id="1.10.238.10">
    <property type="entry name" value="EF-hand"/>
    <property type="match status" value="1"/>
</dbReference>
<dbReference type="PROSITE" id="PS00018">
    <property type="entry name" value="EF_HAND_1"/>
    <property type="match status" value="2"/>
</dbReference>
<dbReference type="Pfam" id="PF13499">
    <property type="entry name" value="EF-hand_7"/>
    <property type="match status" value="1"/>
</dbReference>
<dbReference type="EMBL" id="MPUH01000907">
    <property type="protein sequence ID" value="OMJ72375.1"/>
    <property type="molecule type" value="Genomic_DNA"/>
</dbReference>
<dbReference type="SUPFAM" id="SSF47473">
    <property type="entry name" value="EF-hand"/>
    <property type="match status" value="1"/>
</dbReference>
<feature type="domain" description="EF-hand" evidence="5">
    <location>
        <begin position="45"/>
        <end position="80"/>
    </location>
</feature>
<organism evidence="6 7">
    <name type="scientific">Stentor coeruleus</name>
    <dbReference type="NCBI Taxonomy" id="5963"/>
    <lineage>
        <taxon>Eukaryota</taxon>
        <taxon>Sar</taxon>
        <taxon>Alveolata</taxon>
        <taxon>Ciliophora</taxon>
        <taxon>Postciliodesmatophora</taxon>
        <taxon>Heterotrichea</taxon>
        <taxon>Heterotrichida</taxon>
        <taxon>Stentoridae</taxon>
        <taxon>Stentor</taxon>
    </lineage>
</organism>
<dbReference type="InterPro" id="IPR000008">
    <property type="entry name" value="C2_dom"/>
</dbReference>
<evidence type="ECO:0000256" key="1">
    <source>
        <dbReference type="ARBA" id="ARBA00022723"/>
    </source>
</evidence>
<evidence type="ECO:0000256" key="3">
    <source>
        <dbReference type="SAM" id="Phobius"/>
    </source>
</evidence>
<evidence type="ECO:0000313" key="6">
    <source>
        <dbReference type="EMBL" id="OMJ72375.1"/>
    </source>
</evidence>